<dbReference type="Proteomes" id="UP001195483">
    <property type="component" value="Unassembled WGS sequence"/>
</dbReference>
<evidence type="ECO:0000256" key="1">
    <source>
        <dbReference type="SAM" id="MobiDB-lite"/>
    </source>
</evidence>
<dbReference type="AlphaFoldDB" id="A0AAE0TBT9"/>
<feature type="compositionally biased region" description="Low complexity" evidence="1">
    <location>
        <begin position="63"/>
        <end position="128"/>
    </location>
</feature>
<reference evidence="2" key="3">
    <citation type="submission" date="2023-05" db="EMBL/GenBank/DDBJ databases">
        <authorList>
            <person name="Smith C.H."/>
        </authorList>
    </citation>
    <scope>NUCLEOTIDE SEQUENCE</scope>
    <source>
        <strain evidence="2">CHS0354</strain>
        <tissue evidence="2">Mantle</tissue>
    </source>
</reference>
<name>A0AAE0TBT9_9BIVA</name>
<organism evidence="2 3">
    <name type="scientific">Potamilus streckersoni</name>
    <dbReference type="NCBI Taxonomy" id="2493646"/>
    <lineage>
        <taxon>Eukaryota</taxon>
        <taxon>Metazoa</taxon>
        <taxon>Spiralia</taxon>
        <taxon>Lophotrochozoa</taxon>
        <taxon>Mollusca</taxon>
        <taxon>Bivalvia</taxon>
        <taxon>Autobranchia</taxon>
        <taxon>Heteroconchia</taxon>
        <taxon>Palaeoheterodonta</taxon>
        <taxon>Unionida</taxon>
        <taxon>Unionoidea</taxon>
        <taxon>Unionidae</taxon>
        <taxon>Ambleminae</taxon>
        <taxon>Lampsilini</taxon>
        <taxon>Potamilus</taxon>
    </lineage>
</organism>
<sequence length="154" mass="16885">MELKQTHQTFVSQIRHLNKIILSCFSLFGRQGRIAYRCRQVLFSLVIYSLQTSGTSNPVQPINPVKSSNPVQSSNSVQSSNPVKSSNYVKSSNPVKSSNSVQSSNPVKSSNYVKSSNPVKSSNSVQSSNPVKSMITIADYCDNGFNFVLESKNS</sequence>
<dbReference type="EMBL" id="JAEAOA010002168">
    <property type="protein sequence ID" value="KAK3607346.1"/>
    <property type="molecule type" value="Genomic_DNA"/>
</dbReference>
<comment type="caution">
    <text evidence="2">The sequence shown here is derived from an EMBL/GenBank/DDBJ whole genome shotgun (WGS) entry which is preliminary data.</text>
</comment>
<reference evidence="2" key="2">
    <citation type="journal article" date="2021" name="Genome Biol. Evol.">
        <title>Developing a high-quality reference genome for a parasitic bivalve with doubly uniparental inheritance (Bivalvia: Unionida).</title>
        <authorList>
            <person name="Smith C.H."/>
        </authorList>
    </citation>
    <scope>NUCLEOTIDE SEQUENCE</scope>
    <source>
        <strain evidence="2">CHS0354</strain>
        <tissue evidence="2">Mantle</tissue>
    </source>
</reference>
<keyword evidence="3" id="KW-1185">Reference proteome</keyword>
<feature type="region of interest" description="Disordered" evidence="1">
    <location>
        <begin position="55"/>
        <end position="128"/>
    </location>
</feature>
<gene>
    <name evidence="2" type="ORF">CHS0354_036957</name>
</gene>
<protein>
    <submittedName>
        <fullName evidence="2">Uncharacterized protein</fullName>
    </submittedName>
</protein>
<evidence type="ECO:0000313" key="3">
    <source>
        <dbReference type="Proteomes" id="UP001195483"/>
    </source>
</evidence>
<evidence type="ECO:0000313" key="2">
    <source>
        <dbReference type="EMBL" id="KAK3607346.1"/>
    </source>
</evidence>
<reference evidence="2" key="1">
    <citation type="journal article" date="2021" name="Genome Biol. Evol.">
        <title>A High-Quality Reference Genome for a Parasitic Bivalve with Doubly Uniparental Inheritance (Bivalvia: Unionida).</title>
        <authorList>
            <person name="Smith C.H."/>
        </authorList>
    </citation>
    <scope>NUCLEOTIDE SEQUENCE</scope>
    <source>
        <strain evidence="2">CHS0354</strain>
    </source>
</reference>
<accession>A0AAE0TBT9</accession>
<proteinExistence type="predicted"/>